<dbReference type="AlphaFoldDB" id="A0A1Z4MXH4"/>
<organism evidence="2 3">
    <name type="scientific">Tolypothrix tenuis PCC 7101</name>
    <dbReference type="NCBI Taxonomy" id="231146"/>
    <lineage>
        <taxon>Bacteria</taxon>
        <taxon>Bacillati</taxon>
        <taxon>Cyanobacteriota</taxon>
        <taxon>Cyanophyceae</taxon>
        <taxon>Nostocales</taxon>
        <taxon>Tolypothrichaceae</taxon>
        <taxon>Tolypothrix</taxon>
    </lineage>
</organism>
<dbReference type="Proteomes" id="UP000218785">
    <property type="component" value="Chromosome"/>
</dbReference>
<dbReference type="KEGG" id="ttq:NIES37_20590"/>
<keyword evidence="3" id="KW-1185">Reference proteome</keyword>
<gene>
    <name evidence="2" type="ORF">NIES37_20590</name>
</gene>
<protein>
    <recommendedName>
        <fullName evidence="4">DUF1795 domain-containing protein</fullName>
    </recommendedName>
</protein>
<dbReference type="RefSeq" id="WP_096575275.1">
    <property type="nucleotide sequence ID" value="NZ_CAWNJS010000001.1"/>
</dbReference>
<evidence type="ECO:0000256" key="1">
    <source>
        <dbReference type="SAM" id="SignalP"/>
    </source>
</evidence>
<reference evidence="2 3" key="1">
    <citation type="submission" date="2017-06" db="EMBL/GenBank/DDBJ databases">
        <title>Genome sequencing of cyanobaciteial culture collection at National Institute for Environmental Studies (NIES).</title>
        <authorList>
            <person name="Hirose Y."/>
            <person name="Shimura Y."/>
            <person name="Fujisawa T."/>
            <person name="Nakamura Y."/>
            <person name="Kawachi M."/>
        </authorList>
    </citation>
    <scope>NUCLEOTIDE SEQUENCE [LARGE SCALE GENOMIC DNA]</scope>
    <source>
        <strain evidence="2 3">NIES-37</strain>
    </source>
</reference>
<feature type="chain" id="PRO_5012034813" description="DUF1795 domain-containing protein" evidence="1">
    <location>
        <begin position="22"/>
        <end position="210"/>
    </location>
</feature>
<sequence>MLQTISKFNRLFLAASISLSALTFNSPKVDAIISQNLNLTELSTSTGIYAQTSTEDIATASEWKEFSPDEGQSSILMPNGDISDMTPDKSEMHEGVESTKMYLSLHGTDVYMVSYADFKNDVTQISSSELLNSALEGMLGDEKQLLSEENINLGAYPGKEIKLWDEKEKMTWTGRIFIVNQRMYMLLVVSDQNPQISDIRKFFDSFQLIQ</sequence>
<evidence type="ECO:0000313" key="3">
    <source>
        <dbReference type="Proteomes" id="UP000218785"/>
    </source>
</evidence>
<name>A0A1Z4MXH4_9CYAN</name>
<dbReference type="EMBL" id="AP018248">
    <property type="protein sequence ID" value="BAY98111.1"/>
    <property type="molecule type" value="Genomic_DNA"/>
</dbReference>
<feature type="signal peptide" evidence="1">
    <location>
        <begin position="1"/>
        <end position="21"/>
    </location>
</feature>
<evidence type="ECO:0008006" key="4">
    <source>
        <dbReference type="Google" id="ProtNLM"/>
    </source>
</evidence>
<accession>A0A1Z4MXH4</accession>
<proteinExistence type="predicted"/>
<keyword evidence="1" id="KW-0732">Signal</keyword>
<evidence type="ECO:0000313" key="2">
    <source>
        <dbReference type="EMBL" id="BAY98111.1"/>
    </source>
</evidence>